<comment type="function">
    <text evidence="9">This protein specifically catalyzes the removal of signal peptides from prolipoproteins.</text>
</comment>
<dbReference type="NCBIfam" id="TIGR00077">
    <property type="entry name" value="lspA"/>
    <property type="match status" value="1"/>
</dbReference>
<dbReference type="PANTHER" id="PTHR33695">
    <property type="entry name" value="LIPOPROTEIN SIGNAL PEPTIDASE"/>
    <property type="match status" value="1"/>
</dbReference>
<comment type="similarity">
    <text evidence="1 9 10">Belongs to the peptidase A8 family.</text>
</comment>
<feature type="compositionally biased region" description="Basic and acidic residues" evidence="11">
    <location>
        <begin position="190"/>
        <end position="199"/>
    </location>
</feature>
<keyword evidence="5 9" id="KW-0064">Aspartyl protease</keyword>
<evidence type="ECO:0000256" key="1">
    <source>
        <dbReference type="ARBA" id="ARBA00006139"/>
    </source>
</evidence>
<evidence type="ECO:0000256" key="4">
    <source>
        <dbReference type="ARBA" id="ARBA00022692"/>
    </source>
</evidence>
<comment type="pathway">
    <text evidence="9">Protein modification; lipoprotein biosynthesis (signal peptide cleavage).</text>
</comment>
<evidence type="ECO:0000313" key="13">
    <source>
        <dbReference type="Proteomes" id="UP000251891"/>
    </source>
</evidence>
<dbReference type="AlphaFoldDB" id="A0A365HBI5"/>
<comment type="caution">
    <text evidence="12">The sequence shown here is derived from an EMBL/GenBank/DDBJ whole genome shotgun (WGS) entry which is preliminary data.</text>
</comment>
<evidence type="ECO:0000256" key="6">
    <source>
        <dbReference type="ARBA" id="ARBA00022801"/>
    </source>
</evidence>
<feature type="transmembrane region" description="Helical" evidence="9">
    <location>
        <begin position="75"/>
        <end position="100"/>
    </location>
</feature>
<dbReference type="EC" id="3.4.23.36" evidence="9"/>
<keyword evidence="4 9" id="KW-0812">Transmembrane</keyword>
<evidence type="ECO:0000256" key="7">
    <source>
        <dbReference type="ARBA" id="ARBA00022989"/>
    </source>
</evidence>
<evidence type="ECO:0000256" key="10">
    <source>
        <dbReference type="RuleBase" id="RU004181"/>
    </source>
</evidence>
<protein>
    <recommendedName>
        <fullName evidence="9">Lipoprotein signal peptidase</fullName>
        <ecNumber evidence="9">3.4.23.36</ecNumber>
    </recommendedName>
    <alternativeName>
        <fullName evidence="9">Prolipoprotein signal peptidase</fullName>
    </alternativeName>
    <alternativeName>
        <fullName evidence="9">Signal peptidase II</fullName>
        <shortName evidence="9">SPase II</shortName>
    </alternativeName>
</protein>
<feature type="region of interest" description="Disordered" evidence="11">
    <location>
        <begin position="180"/>
        <end position="236"/>
    </location>
</feature>
<feature type="active site" evidence="9">
    <location>
        <position position="156"/>
    </location>
</feature>
<evidence type="ECO:0000256" key="5">
    <source>
        <dbReference type="ARBA" id="ARBA00022750"/>
    </source>
</evidence>
<comment type="catalytic activity">
    <reaction evidence="9">
        <text>Release of signal peptides from bacterial membrane prolipoproteins. Hydrolyzes -Xaa-Yaa-Zaa-|-(S,diacylglyceryl)Cys-, in which Xaa is hydrophobic (preferably Leu), and Yaa (Ala or Ser) and Zaa (Gly or Ala) have small, neutral side chains.</text>
        <dbReference type="EC" id="3.4.23.36"/>
    </reaction>
</comment>
<name>A0A365HBI5_9ACTN</name>
<gene>
    <name evidence="9" type="primary">lspA</name>
    <name evidence="12" type="ORF">DPM19_06525</name>
</gene>
<reference evidence="12 13" key="1">
    <citation type="submission" date="2018-06" db="EMBL/GenBank/DDBJ databases">
        <title>Actinomadura craniellae sp. nov. isolated from marine sponge Craniella sp.</title>
        <authorList>
            <person name="Li L."/>
            <person name="Xu Q.H."/>
            <person name="Lin H.W."/>
            <person name="Lu Y.H."/>
        </authorList>
    </citation>
    <scope>NUCLEOTIDE SEQUENCE [LARGE SCALE GENOMIC DNA]</scope>
    <source>
        <strain evidence="12 13">LHW63021</strain>
    </source>
</reference>
<feature type="transmembrane region" description="Helical" evidence="9">
    <location>
        <begin position="107"/>
        <end position="126"/>
    </location>
</feature>
<dbReference type="UniPathway" id="UPA00665"/>
<feature type="transmembrane region" description="Helical" evidence="9">
    <location>
        <begin position="27"/>
        <end position="50"/>
    </location>
</feature>
<dbReference type="PANTHER" id="PTHR33695:SF1">
    <property type="entry name" value="LIPOPROTEIN SIGNAL PEPTIDASE"/>
    <property type="match status" value="1"/>
</dbReference>
<dbReference type="HAMAP" id="MF_00161">
    <property type="entry name" value="LspA"/>
    <property type="match status" value="1"/>
</dbReference>
<evidence type="ECO:0000256" key="9">
    <source>
        <dbReference type="HAMAP-Rule" id="MF_00161"/>
    </source>
</evidence>
<keyword evidence="2 9" id="KW-1003">Cell membrane</keyword>
<dbReference type="EMBL" id="QLYX01000002">
    <property type="protein sequence ID" value="RAY16514.1"/>
    <property type="molecule type" value="Genomic_DNA"/>
</dbReference>
<evidence type="ECO:0000256" key="2">
    <source>
        <dbReference type="ARBA" id="ARBA00022475"/>
    </source>
</evidence>
<feature type="active site" evidence="9">
    <location>
        <position position="142"/>
    </location>
</feature>
<keyword evidence="6 9" id="KW-0378">Hydrolase</keyword>
<organism evidence="12 13">
    <name type="scientific">Actinomadura craniellae</name>
    <dbReference type="NCBI Taxonomy" id="2231787"/>
    <lineage>
        <taxon>Bacteria</taxon>
        <taxon>Bacillati</taxon>
        <taxon>Actinomycetota</taxon>
        <taxon>Actinomycetes</taxon>
        <taxon>Streptosporangiales</taxon>
        <taxon>Thermomonosporaceae</taxon>
        <taxon>Actinomadura</taxon>
    </lineage>
</organism>
<proteinExistence type="inferred from homology"/>
<dbReference type="InterPro" id="IPR001872">
    <property type="entry name" value="Peptidase_A8"/>
</dbReference>
<keyword evidence="7 9" id="KW-1133">Transmembrane helix</keyword>
<sequence>MQTTRGASLNPRDDATQVRAASKPRRIGVCMAVAAVALALDAITKLVVVARLENRDPIELLGGLLTLRVTRNSGAAFSIGTGLTIVFTLIATGVVIAILVNARKLRSVPWAIALGLLLGGALGNLSDRMLRHPAPLKGHVVDWIELPNWPVFNLADSAIVVGGVLAVLLAARGLQLDGTRIPGDDAAETGEAREARTAEEPGEVTDPAGGPGRSDGAGSASPEQGPGPSTRPEEKA</sequence>
<dbReference type="Pfam" id="PF01252">
    <property type="entry name" value="Peptidase_A8"/>
    <property type="match status" value="1"/>
</dbReference>
<dbReference type="OrthoDB" id="4308908at2"/>
<evidence type="ECO:0000256" key="11">
    <source>
        <dbReference type="SAM" id="MobiDB-lite"/>
    </source>
</evidence>
<keyword evidence="3 9" id="KW-0645">Protease</keyword>
<keyword evidence="13" id="KW-1185">Reference proteome</keyword>
<evidence type="ECO:0000313" key="12">
    <source>
        <dbReference type="EMBL" id="RAY16514.1"/>
    </source>
</evidence>
<dbReference type="GO" id="GO:0004190">
    <property type="term" value="F:aspartic-type endopeptidase activity"/>
    <property type="evidence" value="ECO:0007669"/>
    <property type="project" value="UniProtKB-UniRule"/>
</dbReference>
<dbReference type="Proteomes" id="UP000251891">
    <property type="component" value="Unassembled WGS sequence"/>
</dbReference>
<dbReference type="GO" id="GO:0006508">
    <property type="term" value="P:proteolysis"/>
    <property type="evidence" value="ECO:0007669"/>
    <property type="project" value="UniProtKB-KW"/>
</dbReference>
<accession>A0A365HBI5</accession>
<dbReference type="PRINTS" id="PR00781">
    <property type="entry name" value="LIPOSIGPTASE"/>
</dbReference>
<comment type="subcellular location">
    <subcellularLocation>
        <location evidence="9">Cell membrane</location>
        <topology evidence="9">Multi-pass membrane protein</topology>
    </subcellularLocation>
</comment>
<dbReference type="GO" id="GO:0005886">
    <property type="term" value="C:plasma membrane"/>
    <property type="evidence" value="ECO:0007669"/>
    <property type="project" value="UniProtKB-SubCell"/>
</dbReference>
<evidence type="ECO:0000256" key="8">
    <source>
        <dbReference type="ARBA" id="ARBA00023136"/>
    </source>
</evidence>
<feature type="transmembrane region" description="Helical" evidence="9">
    <location>
        <begin position="151"/>
        <end position="171"/>
    </location>
</feature>
<keyword evidence="8 9" id="KW-0472">Membrane</keyword>
<evidence type="ECO:0000256" key="3">
    <source>
        <dbReference type="ARBA" id="ARBA00022670"/>
    </source>
</evidence>